<dbReference type="Gene3D" id="3.30.420.150">
    <property type="entry name" value="Exopolyphosphatase. Domain 2"/>
    <property type="match status" value="1"/>
</dbReference>
<dbReference type="InterPro" id="IPR003695">
    <property type="entry name" value="Ppx_GppA_N"/>
</dbReference>
<dbReference type="OrthoDB" id="9814545at2"/>
<dbReference type="Proteomes" id="UP000280696">
    <property type="component" value="Unassembled WGS sequence"/>
</dbReference>
<keyword evidence="5" id="KW-1185">Reference proteome</keyword>
<dbReference type="InterPro" id="IPR050273">
    <property type="entry name" value="GppA/Ppx_hydrolase"/>
</dbReference>
<dbReference type="Pfam" id="PF02541">
    <property type="entry name" value="Ppx-GppA"/>
    <property type="match status" value="1"/>
</dbReference>
<evidence type="ECO:0000256" key="1">
    <source>
        <dbReference type="ARBA" id="ARBA00007125"/>
    </source>
</evidence>
<accession>A0A3A9B194</accession>
<dbReference type="Gene3D" id="1.10.3210.10">
    <property type="entry name" value="Hypothetical protein af1432"/>
    <property type="match status" value="1"/>
</dbReference>
<name>A0A3A9B194_9FIRM</name>
<dbReference type="CDD" id="cd24006">
    <property type="entry name" value="ASKHA_NBD_PPX_GppA"/>
    <property type="match status" value="1"/>
</dbReference>
<dbReference type="SUPFAM" id="SSF109604">
    <property type="entry name" value="HD-domain/PDEase-like"/>
    <property type="match status" value="1"/>
</dbReference>
<dbReference type="SUPFAM" id="SSF53067">
    <property type="entry name" value="Actin-like ATPase domain"/>
    <property type="match status" value="2"/>
</dbReference>
<reference evidence="4 5" key="1">
    <citation type="submission" date="2018-09" db="EMBL/GenBank/DDBJ databases">
        <title>Murine metabolic-syndrome-specific gut microbial biobank.</title>
        <authorList>
            <person name="Liu C."/>
        </authorList>
    </citation>
    <scope>NUCLEOTIDE SEQUENCE [LARGE SCALE GENOMIC DNA]</scope>
    <source>
        <strain evidence="4 5">0.1xD8-82</strain>
    </source>
</reference>
<dbReference type="PANTHER" id="PTHR30005:SF0">
    <property type="entry name" value="RETROGRADE REGULATION PROTEIN 2"/>
    <property type="match status" value="1"/>
</dbReference>
<evidence type="ECO:0000313" key="4">
    <source>
        <dbReference type="EMBL" id="RKI93543.1"/>
    </source>
</evidence>
<dbReference type="AlphaFoldDB" id="A0A3A9B194"/>
<proteinExistence type="inferred from homology"/>
<dbReference type="RefSeq" id="WP_120466381.1">
    <property type="nucleotide sequence ID" value="NZ_CATAJS010000009.1"/>
</dbReference>
<feature type="domain" description="Ppx/GppA phosphatase N-terminal" evidence="2">
    <location>
        <begin position="29"/>
        <end position="307"/>
    </location>
</feature>
<dbReference type="GO" id="GO:0016462">
    <property type="term" value="F:pyrophosphatase activity"/>
    <property type="evidence" value="ECO:0007669"/>
    <property type="project" value="TreeGrafter"/>
</dbReference>
<dbReference type="EMBL" id="RAYQ01000002">
    <property type="protein sequence ID" value="RKI93543.1"/>
    <property type="molecule type" value="Genomic_DNA"/>
</dbReference>
<dbReference type="PANTHER" id="PTHR30005">
    <property type="entry name" value="EXOPOLYPHOSPHATASE"/>
    <property type="match status" value="1"/>
</dbReference>
<evidence type="ECO:0000313" key="5">
    <source>
        <dbReference type="Proteomes" id="UP000280696"/>
    </source>
</evidence>
<dbReference type="InterPro" id="IPR043129">
    <property type="entry name" value="ATPase_NBD"/>
</dbReference>
<dbReference type="InterPro" id="IPR048950">
    <property type="entry name" value="Ppx_GppA_C"/>
</dbReference>
<organism evidence="4 5">
    <name type="scientific">Parablautia intestinalis</name>
    <dbReference type="NCBI Taxonomy" id="2320100"/>
    <lineage>
        <taxon>Bacteria</taxon>
        <taxon>Bacillati</taxon>
        <taxon>Bacillota</taxon>
        <taxon>Clostridia</taxon>
        <taxon>Lachnospirales</taxon>
        <taxon>Lachnospiraceae</taxon>
        <taxon>Parablautia</taxon>
    </lineage>
</organism>
<sequence length="514" mass="58751">MSVKTFAAIDVGSYELAMKIFEVSRTRGMREIDHIRHGIDMGTETYTKGKLSHARVGELCRVLREFADIMKSYQVTDYVAYGTSAIRESENRAILLNQIELRTGIRISVLSNSEQRFLDYKSIAFQGEDFLKIIENGTAILDIGGGSIQISLFDNDTLVSTQNLKLGVLRIQEYLNQLGVSIRQYDRLVEEMLEAQMNVYKKLYLKDRQIKSIIIVDDYISTLVKRKVDSDVAGGYVDKKKMEYFLEICQTKTLTELAKILNMPEENMPHLFIALKLVKSIMDDMEAEQLWVPGVTLCDGIAYEYAEKNKIIASAHDFEKDIIACAQNISKRYRGSKKRSETLEKIALTIFDSMKKVHGLGRRERLLLQISTILHDCGKYISMVNLGECSYSIIMATEIIGLSHREREIVANVVKYNHLEFDYDGESGSLSTLDEDSYLKIAKLTAIMRMANGLDRTHKQKFRNVKIALKENDLFITVDTEADITLEKGLFGARADFFQEVYHVRPVIRKKRMP</sequence>
<gene>
    <name evidence="4" type="ORF">D7V94_02260</name>
</gene>
<protein>
    <submittedName>
        <fullName evidence="4">Exopolyphosphatase</fullName>
    </submittedName>
</protein>
<evidence type="ECO:0000259" key="2">
    <source>
        <dbReference type="Pfam" id="PF02541"/>
    </source>
</evidence>
<dbReference type="Pfam" id="PF21447">
    <property type="entry name" value="Ppx-GppA_III"/>
    <property type="match status" value="1"/>
</dbReference>
<evidence type="ECO:0000259" key="3">
    <source>
        <dbReference type="Pfam" id="PF21447"/>
    </source>
</evidence>
<dbReference type="Gene3D" id="3.30.420.40">
    <property type="match status" value="1"/>
</dbReference>
<feature type="domain" description="Ppx/GppA phosphatase C-terminal" evidence="3">
    <location>
        <begin position="326"/>
        <end position="481"/>
    </location>
</feature>
<comment type="caution">
    <text evidence="4">The sequence shown here is derived from an EMBL/GenBank/DDBJ whole genome shotgun (WGS) entry which is preliminary data.</text>
</comment>
<comment type="similarity">
    <text evidence="1">Belongs to the GppA/Ppx family.</text>
</comment>